<comment type="caution">
    <text evidence="1">The sequence shown here is derived from an EMBL/GenBank/DDBJ whole genome shotgun (WGS) entry which is preliminary data.</text>
</comment>
<evidence type="ECO:0000313" key="2">
    <source>
        <dbReference type="Proteomes" id="UP000828390"/>
    </source>
</evidence>
<gene>
    <name evidence="1" type="ORF">DPMN_075693</name>
</gene>
<sequence>MVLNNEQYKHITLGDTEVKEVVFVTYLRHVLSATDVSDEDIKPMLGKPDMHSTLLDQSKKRHSFENTARRHLIRCLAVEYPE</sequence>
<proteinExistence type="predicted"/>
<evidence type="ECO:0000313" key="1">
    <source>
        <dbReference type="EMBL" id="KAH3700714.1"/>
    </source>
</evidence>
<name>A0A9D4BLR2_DREPO</name>
<reference evidence="1" key="1">
    <citation type="journal article" date="2019" name="bioRxiv">
        <title>The Genome of the Zebra Mussel, Dreissena polymorpha: A Resource for Invasive Species Research.</title>
        <authorList>
            <person name="McCartney M.A."/>
            <person name="Auch B."/>
            <person name="Kono T."/>
            <person name="Mallez S."/>
            <person name="Zhang Y."/>
            <person name="Obille A."/>
            <person name="Becker A."/>
            <person name="Abrahante J.E."/>
            <person name="Garbe J."/>
            <person name="Badalamenti J.P."/>
            <person name="Herman A."/>
            <person name="Mangelson H."/>
            <person name="Liachko I."/>
            <person name="Sullivan S."/>
            <person name="Sone E.D."/>
            <person name="Koren S."/>
            <person name="Silverstein K.A.T."/>
            <person name="Beckman K.B."/>
            <person name="Gohl D.M."/>
        </authorList>
    </citation>
    <scope>NUCLEOTIDE SEQUENCE</scope>
    <source>
        <strain evidence="1">Duluth1</strain>
        <tissue evidence="1">Whole animal</tissue>
    </source>
</reference>
<dbReference type="Proteomes" id="UP000828390">
    <property type="component" value="Unassembled WGS sequence"/>
</dbReference>
<protein>
    <submittedName>
        <fullName evidence="1">Uncharacterized protein</fullName>
    </submittedName>
</protein>
<accession>A0A9D4BLR2</accession>
<keyword evidence="2" id="KW-1185">Reference proteome</keyword>
<organism evidence="1 2">
    <name type="scientific">Dreissena polymorpha</name>
    <name type="common">Zebra mussel</name>
    <name type="synonym">Mytilus polymorpha</name>
    <dbReference type="NCBI Taxonomy" id="45954"/>
    <lineage>
        <taxon>Eukaryota</taxon>
        <taxon>Metazoa</taxon>
        <taxon>Spiralia</taxon>
        <taxon>Lophotrochozoa</taxon>
        <taxon>Mollusca</taxon>
        <taxon>Bivalvia</taxon>
        <taxon>Autobranchia</taxon>
        <taxon>Heteroconchia</taxon>
        <taxon>Euheterodonta</taxon>
        <taxon>Imparidentia</taxon>
        <taxon>Neoheterodontei</taxon>
        <taxon>Myida</taxon>
        <taxon>Dreissenoidea</taxon>
        <taxon>Dreissenidae</taxon>
        <taxon>Dreissena</taxon>
    </lineage>
</organism>
<reference evidence="1" key="2">
    <citation type="submission" date="2020-11" db="EMBL/GenBank/DDBJ databases">
        <authorList>
            <person name="McCartney M.A."/>
            <person name="Auch B."/>
            <person name="Kono T."/>
            <person name="Mallez S."/>
            <person name="Becker A."/>
            <person name="Gohl D.M."/>
            <person name="Silverstein K.A.T."/>
            <person name="Koren S."/>
            <person name="Bechman K.B."/>
            <person name="Herman A."/>
            <person name="Abrahante J.E."/>
            <person name="Garbe J."/>
        </authorList>
    </citation>
    <scope>NUCLEOTIDE SEQUENCE</scope>
    <source>
        <strain evidence="1">Duluth1</strain>
        <tissue evidence="1">Whole animal</tissue>
    </source>
</reference>
<dbReference type="EMBL" id="JAIWYP010000015">
    <property type="protein sequence ID" value="KAH3700714.1"/>
    <property type="molecule type" value="Genomic_DNA"/>
</dbReference>
<dbReference type="AlphaFoldDB" id="A0A9D4BLR2"/>